<evidence type="ECO:0000256" key="3">
    <source>
        <dbReference type="ARBA" id="ARBA00022989"/>
    </source>
</evidence>
<dbReference type="RefSeq" id="WP_272090055.1">
    <property type="nucleotide sequence ID" value="NZ_JAQNDL010000003.1"/>
</dbReference>
<feature type="transmembrane region" description="Helical" evidence="5">
    <location>
        <begin position="397"/>
        <end position="427"/>
    </location>
</feature>
<evidence type="ECO:0000313" key="7">
    <source>
        <dbReference type="EMBL" id="MDC0721553.1"/>
    </source>
</evidence>
<feature type="transmembrane region" description="Helical" evidence="5">
    <location>
        <begin position="264"/>
        <end position="287"/>
    </location>
</feature>
<feature type="domain" description="SLC26A/SulP transporter" evidence="6">
    <location>
        <begin position="15"/>
        <end position="394"/>
    </location>
</feature>
<gene>
    <name evidence="7" type="ORF">POL25_31890</name>
</gene>
<evidence type="ECO:0000256" key="1">
    <source>
        <dbReference type="ARBA" id="ARBA00004141"/>
    </source>
</evidence>
<dbReference type="Pfam" id="PF00916">
    <property type="entry name" value="Sulfate_transp"/>
    <property type="match status" value="1"/>
</dbReference>
<feature type="transmembrane region" description="Helical" evidence="5">
    <location>
        <begin position="45"/>
        <end position="66"/>
    </location>
</feature>
<proteinExistence type="predicted"/>
<name>A0ABT5E6R5_9BACT</name>
<dbReference type="InterPro" id="IPR011547">
    <property type="entry name" value="SLC26A/SulP_dom"/>
</dbReference>
<evidence type="ECO:0000259" key="6">
    <source>
        <dbReference type="Pfam" id="PF00916"/>
    </source>
</evidence>
<accession>A0ABT5E6R5</accession>
<feature type="transmembrane region" description="Helical" evidence="5">
    <location>
        <begin position="203"/>
        <end position="221"/>
    </location>
</feature>
<feature type="transmembrane region" description="Helical" evidence="5">
    <location>
        <begin position="113"/>
        <end position="136"/>
    </location>
</feature>
<evidence type="ECO:0000256" key="4">
    <source>
        <dbReference type="ARBA" id="ARBA00023136"/>
    </source>
</evidence>
<feature type="transmembrane region" description="Helical" evidence="5">
    <location>
        <begin position="167"/>
        <end position="191"/>
    </location>
</feature>
<keyword evidence="4 5" id="KW-0472">Membrane</keyword>
<feature type="transmembrane region" description="Helical" evidence="5">
    <location>
        <begin position="86"/>
        <end position="106"/>
    </location>
</feature>
<feature type="transmembrane region" description="Helical" evidence="5">
    <location>
        <begin position="365"/>
        <end position="385"/>
    </location>
</feature>
<reference evidence="7 8" key="1">
    <citation type="submission" date="2022-11" db="EMBL/GenBank/DDBJ databases">
        <title>Minimal conservation of predation-associated metabolite biosynthetic gene clusters underscores biosynthetic potential of Myxococcota including descriptions for ten novel species: Archangium lansinium sp. nov., Myxococcus landrumus sp. nov., Nannocystis bai.</title>
        <authorList>
            <person name="Ahearne A."/>
            <person name="Stevens C."/>
            <person name="Dowd S."/>
        </authorList>
    </citation>
    <scope>NUCLEOTIDE SEQUENCE [LARGE SCALE GENOMIC DNA]</scope>
    <source>
        <strain evidence="7 8">BB15-2</strain>
    </source>
</reference>
<keyword evidence="3 5" id="KW-1133">Transmembrane helix</keyword>
<feature type="transmembrane region" description="Helical" evidence="5">
    <location>
        <begin position="307"/>
        <end position="326"/>
    </location>
</feature>
<dbReference type="InterPro" id="IPR001902">
    <property type="entry name" value="SLC26A/SulP_fam"/>
</dbReference>
<evidence type="ECO:0000313" key="8">
    <source>
        <dbReference type="Proteomes" id="UP001221686"/>
    </source>
</evidence>
<keyword evidence="8" id="KW-1185">Reference proteome</keyword>
<sequence length="524" mass="54602">MPPLTPDKQPWHAHLAADIPASLVVFLVALPLCLGIALASGAPLLSGLFAGFVGGLVVGALSGSPLSVSGPAAGLTVVVAAGIAELGAYPVFILAVVLAGAMQLVFGMLRAGVVAHFVPVAVVHGMLAAIGCILVLKQIPHALGYDVDFEGDESFVGQSGGNTFTDILAAVQHVELGAFIVFSAALAALLLWQKVGRKLVGSWMPPALAAVVVGAATNELFRHYAPGLYLTDATHLVAIPDLSGLYGILFALPFPDFSRIGDPAVWRIAATIAVIASVESLLSVGASDKLDPFHRITPTDRELKAQGAGNIVSGLLGGLPITAVIVRSSANIDAGARTRVSAILHGVLLLLSVLVLAPILNHIPLSALAAVLIVMGLRLASVRVFHEQFRRGKNQFVPFVVTIAAILLTDLLVGVAIGVGVGVFYVIRGNFKSAIVVAHDDHEYLIRFAKDVSFLNKPALLRAFSTIPSGATVLIDGTKAQFIDPDIVDAIDDFLLSAKARNITVELRRSATSLNVHFKQEAAA</sequence>
<comment type="subcellular location">
    <subcellularLocation>
        <location evidence="1">Membrane</location>
        <topology evidence="1">Multi-pass membrane protein</topology>
    </subcellularLocation>
</comment>
<dbReference type="Proteomes" id="UP001221686">
    <property type="component" value="Unassembled WGS sequence"/>
</dbReference>
<feature type="transmembrane region" description="Helical" evidence="5">
    <location>
        <begin position="20"/>
        <end position="38"/>
    </location>
</feature>
<evidence type="ECO:0000256" key="2">
    <source>
        <dbReference type="ARBA" id="ARBA00022692"/>
    </source>
</evidence>
<dbReference type="EMBL" id="JAQNDL010000003">
    <property type="protein sequence ID" value="MDC0721553.1"/>
    <property type="molecule type" value="Genomic_DNA"/>
</dbReference>
<keyword evidence="2 5" id="KW-0812">Transmembrane</keyword>
<feature type="transmembrane region" description="Helical" evidence="5">
    <location>
        <begin position="338"/>
        <end position="359"/>
    </location>
</feature>
<comment type="caution">
    <text evidence="7">The sequence shown here is derived from an EMBL/GenBank/DDBJ whole genome shotgun (WGS) entry which is preliminary data.</text>
</comment>
<organism evidence="7 8">
    <name type="scientific">Nannocystis bainbridge</name>
    <dbReference type="NCBI Taxonomy" id="2995303"/>
    <lineage>
        <taxon>Bacteria</taxon>
        <taxon>Pseudomonadati</taxon>
        <taxon>Myxococcota</taxon>
        <taxon>Polyangia</taxon>
        <taxon>Nannocystales</taxon>
        <taxon>Nannocystaceae</taxon>
        <taxon>Nannocystis</taxon>
    </lineage>
</organism>
<feature type="transmembrane region" description="Helical" evidence="5">
    <location>
        <begin position="233"/>
        <end position="252"/>
    </location>
</feature>
<protein>
    <submittedName>
        <fullName evidence="7">SulP family inorganic anion transporter</fullName>
    </submittedName>
</protein>
<dbReference type="PANTHER" id="PTHR11814">
    <property type="entry name" value="SULFATE TRANSPORTER"/>
    <property type="match status" value="1"/>
</dbReference>
<evidence type="ECO:0000256" key="5">
    <source>
        <dbReference type="SAM" id="Phobius"/>
    </source>
</evidence>